<dbReference type="SMART" id="SM00261">
    <property type="entry name" value="FU"/>
    <property type="match status" value="4"/>
</dbReference>
<evidence type="ECO:0000313" key="1">
    <source>
        <dbReference type="EMBL" id="CAG9330126.1"/>
    </source>
</evidence>
<dbReference type="InterPro" id="IPR009030">
    <property type="entry name" value="Growth_fac_rcpt_cys_sf"/>
</dbReference>
<dbReference type="InterPro" id="IPR006212">
    <property type="entry name" value="Furin_repeat"/>
</dbReference>
<dbReference type="SUPFAM" id="SSF57184">
    <property type="entry name" value="Growth factor receptor domain"/>
    <property type="match status" value="2"/>
</dbReference>
<gene>
    <name evidence="1" type="ORF">BSTOLATCC_MIC50234</name>
</gene>
<dbReference type="PANTHER" id="PTHR15332">
    <property type="entry name" value="PROPROTEIN CONVERTASE SUBTILISIN_KEXIN TYPE 5-LIKE"/>
    <property type="match status" value="1"/>
</dbReference>
<dbReference type="Proteomes" id="UP001162131">
    <property type="component" value="Unassembled WGS sequence"/>
</dbReference>
<reference evidence="1" key="1">
    <citation type="submission" date="2021-09" db="EMBL/GenBank/DDBJ databases">
        <authorList>
            <consortium name="AG Swart"/>
            <person name="Singh M."/>
            <person name="Singh A."/>
            <person name="Seah K."/>
            <person name="Emmerich C."/>
        </authorList>
    </citation>
    <scope>NUCLEOTIDE SEQUENCE</scope>
    <source>
        <strain evidence="1">ATCC30299</strain>
    </source>
</reference>
<sequence length="372" mass="40658">MHYKLTSSWHTVSMIINQSTCDTVNISFYINGIIKEARVPNLGYTWTIGKTSSGNSFRGVIYWLQTRAECAQSTDVMTVSNNCVDNQYLDGSSCQNCGKNCSTWPWCARGTDCLTCEVAGCITCEGYPPLKCINCKRGVIPDCDCPEHSTLDTDTNTCVADDGFYFDSDTTCAKCDSQCKKCETSSTNCAICKDFINMSSSTLPGICKCNPGFYWNTIISTTNCQVCDPKCFTCKNSSANCLACKDSNHMDLEFGCSCSPNMFFDGISSCIACDINCATCFGSSTNCLSCKSQYYLRNNGDSNICVSCENPSQGYPEFLCGSQTEGSCSSSKIGFNLEFDNGVITVNFAYNLTKVIQKKKNFTPLPLAVTKI</sequence>
<dbReference type="AlphaFoldDB" id="A0AAU9JWX3"/>
<comment type="caution">
    <text evidence="1">The sequence shown here is derived from an EMBL/GenBank/DDBJ whole genome shotgun (WGS) entry which is preliminary data.</text>
</comment>
<protein>
    <recommendedName>
        <fullName evidence="3">TNFR-Cys domain-containing protein</fullName>
    </recommendedName>
</protein>
<dbReference type="PANTHER" id="PTHR15332:SF175">
    <property type="entry name" value="PROPROTEIN CONVERTASE SUBTILISIN_KEXIN TYPE 5-LIKE"/>
    <property type="match status" value="1"/>
</dbReference>
<proteinExistence type="predicted"/>
<evidence type="ECO:0000313" key="2">
    <source>
        <dbReference type="Proteomes" id="UP001162131"/>
    </source>
</evidence>
<keyword evidence="2" id="KW-1185">Reference proteome</keyword>
<accession>A0AAU9JWX3</accession>
<name>A0AAU9JWX3_9CILI</name>
<evidence type="ECO:0008006" key="3">
    <source>
        <dbReference type="Google" id="ProtNLM"/>
    </source>
</evidence>
<organism evidence="1 2">
    <name type="scientific">Blepharisma stoltei</name>
    <dbReference type="NCBI Taxonomy" id="1481888"/>
    <lineage>
        <taxon>Eukaryota</taxon>
        <taxon>Sar</taxon>
        <taxon>Alveolata</taxon>
        <taxon>Ciliophora</taxon>
        <taxon>Postciliodesmatophora</taxon>
        <taxon>Heterotrichea</taxon>
        <taxon>Heterotrichida</taxon>
        <taxon>Blepharismidae</taxon>
        <taxon>Blepharisma</taxon>
    </lineage>
</organism>
<dbReference type="Gene3D" id="2.10.220.10">
    <property type="entry name" value="Hormone Receptor, Insulin-like Growth Factor Receptor 1, Chain A, domain 2"/>
    <property type="match status" value="1"/>
</dbReference>
<dbReference type="EMBL" id="CAJZBQ010000050">
    <property type="protein sequence ID" value="CAG9330126.1"/>
    <property type="molecule type" value="Genomic_DNA"/>
</dbReference>